<comment type="subunit">
    <text evidence="3">Homodimer.</text>
</comment>
<dbReference type="SUPFAM" id="SSF53383">
    <property type="entry name" value="PLP-dependent transferases"/>
    <property type="match status" value="1"/>
</dbReference>
<evidence type="ECO:0000313" key="11">
    <source>
        <dbReference type="Proteomes" id="UP000045285"/>
    </source>
</evidence>
<dbReference type="FunFam" id="3.40.640.10:FF:000033">
    <property type="entry name" value="Aspartate aminotransferase"/>
    <property type="match status" value="1"/>
</dbReference>
<dbReference type="GO" id="GO:0004069">
    <property type="term" value="F:L-aspartate:2-oxoglutarate aminotransferase activity"/>
    <property type="evidence" value="ECO:0007669"/>
    <property type="project" value="UniProtKB-EC"/>
</dbReference>
<dbReference type="EMBL" id="CCMZ01000002">
    <property type="protein sequence ID" value="CDX11448.1"/>
    <property type="molecule type" value="Genomic_DNA"/>
</dbReference>
<reference evidence="11" key="1">
    <citation type="submission" date="2014-08" db="EMBL/GenBank/DDBJ databases">
        <authorList>
            <person name="Moulin L."/>
        </authorList>
    </citation>
    <scope>NUCLEOTIDE SEQUENCE [LARGE SCALE GENOMIC DNA]</scope>
</reference>
<comment type="cofactor">
    <cofactor evidence="1 8">
        <name>pyridoxal 5'-phosphate</name>
        <dbReference type="ChEBI" id="CHEBI:597326"/>
    </cofactor>
</comment>
<dbReference type="InterPro" id="IPR015422">
    <property type="entry name" value="PyrdxlP-dep_Trfase_small"/>
</dbReference>
<keyword evidence="6" id="KW-0663">Pyridoxal phosphate</keyword>
<dbReference type="PANTHER" id="PTHR46383">
    <property type="entry name" value="ASPARTATE AMINOTRANSFERASE"/>
    <property type="match status" value="1"/>
</dbReference>
<evidence type="ECO:0000259" key="9">
    <source>
        <dbReference type="Pfam" id="PF00155"/>
    </source>
</evidence>
<dbReference type="PROSITE" id="PS00105">
    <property type="entry name" value="AA_TRANSFER_CLASS_1"/>
    <property type="match status" value="1"/>
</dbReference>
<name>A0A090DDM7_MESPL</name>
<evidence type="ECO:0000256" key="6">
    <source>
        <dbReference type="ARBA" id="ARBA00022898"/>
    </source>
</evidence>
<dbReference type="InterPro" id="IPR050596">
    <property type="entry name" value="AspAT/PAT-like"/>
</dbReference>
<evidence type="ECO:0000256" key="3">
    <source>
        <dbReference type="ARBA" id="ARBA00011738"/>
    </source>
</evidence>
<dbReference type="Proteomes" id="UP000045285">
    <property type="component" value="Unassembled WGS sequence"/>
</dbReference>
<dbReference type="CDD" id="cd00609">
    <property type="entry name" value="AAT_like"/>
    <property type="match status" value="1"/>
</dbReference>
<dbReference type="Gene3D" id="3.40.640.10">
    <property type="entry name" value="Type I PLP-dependent aspartate aminotransferase-like (Major domain)"/>
    <property type="match status" value="1"/>
</dbReference>
<dbReference type="Pfam" id="PF00155">
    <property type="entry name" value="Aminotran_1_2"/>
    <property type="match status" value="1"/>
</dbReference>
<organism evidence="10 11">
    <name type="scientific">Mesorhizobium plurifarium</name>
    <dbReference type="NCBI Taxonomy" id="69974"/>
    <lineage>
        <taxon>Bacteria</taxon>
        <taxon>Pseudomonadati</taxon>
        <taxon>Pseudomonadota</taxon>
        <taxon>Alphaproteobacteria</taxon>
        <taxon>Hyphomicrobiales</taxon>
        <taxon>Phyllobacteriaceae</taxon>
        <taxon>Mesorhizobium</taxon>
    </lineage>
</organism>
<evidence type="ECO:0000256" key="5">
    <source>
        <dbReference type="ARBA" id="ARBA00022679"/>
    </source>
</evidence>
<proteinExistence type="inferred from homology"/>
<gene>
    <name evidence="10" type="primary">aatB</name>
    <name evidence="10" type="ORF">MPL3356_100007</name>
</gene>
<dbReference type="InterPro" id="IPR015421">
    <property type="entry name" value="PyrdxlP-dep_Trfase_major"/>
</dbReference>
<evidence type="ECO:0000313" key="10">
    <source>
        <dbReference type="EMBL" id="CDX11448.1"/>
    </source>
</evidence>
<dbReference type="InterPro" id="IPR015424">
    <property type="entry name" value="PyrdxlP-dep_Trfase"/>
</dbReference>
<comment type="catalytic activity">
    <reaction evidence="7">
        <text>L-aspartate + 2-oxoglutarate = oxaloacetate + L-glutamate</text>
        <dbReference type="Rhea" id="RHEA:21824"/>
        <dbReference type="ChEBI" id="CHEBI:16452"/>
        <dbReference type="ChEBI" id="CHEBI:16810"/>
        <dbReference type="ChEBI" id="CHEBI:29985"/>
        <dbReference type="ChEBI" id="CHEBI:29991"/>
        <dbReference type="EC" id="2.6.1.1"/>
    </reaction>
</comment>
<dbReference type="InterPro" id="IPR004838">
    <property type="entry name" value="NHTrfase_class1_PyrdxlP-BS"/>
</dbReference>
<dbReference type="EC" id="2.6.1.-" evidence="8"/>
<comment type="similarity">
    <text evidence="2 8">Belongs to the class-I pyridoxal-phosphate-dependent aminotransferase family.</text>
</comment>
<dbReference type="InterPro" id="IPR004839">
    <property type="entry name" value="Aminotransferase_I/II_large"/>
</dbReference>
<evidence type="ECO:0000256" key="8">
    <source>
        <dbReference type="RuleBase" id="RU000481"/>
    </source>
</evidence>
<evidence type="ECO:0000256" key="4">
    <source>
        <dbReference type="ARBA" id="ARBA00022576"/>
    </source>
</evidence>
<dbReference type="GO" id="GO:0030170">
    <property type="term" value="F:pyridoxal phosphate binding"/>
    <property type="evidence" value="ECO:0007669"/>
    <property type="project" value="InterPro"/>
</dbReference>
<feature type="domain" description="Aminotransferase class I/classII large" evidence="9">
    <location>
        <begin position="48"/>
        <end position="402"/>
    </location>
</feature>
<dbReference type="AlphaFoldDB" id="A0A090DDM7"/>
<keyword evidence="4 8" id="KW-0032">Aminotransferase</keyword>
<keyword evidence="11" id="KW-1185">Reference proteome</keyword>
<keyword evidence="5 8" id="KW-0808">Transferase</keyword>
<accession>A0A090DDM7</accession>
<dbReference type="PANTHER" id="PTHR46383:SF1">
    <property type="entry name" value="ASPARTATE AMINOTRANSFERASE"/>
    <property type="match status" value="1"/>
</dbReference>
<dbReference type="GO" id="GO:0006520">
    <property type="term" value="P:amino acid metabolic process"/>
    <property type="evidence" value="ECO:0007669"/>
    <property type="project" value="InterPro"/>
</dbReference>
<evidence type="ECO:0000256" key="1">
    <source>
        <dbReference type="ARBA" id="ARBA00001933"/>
    </source>
</evidence>
<protein>
    <recommendedName>
        <fullName evidence="8">Aminotransferase</fullName>
        <ecNumber evidence="8">2.6.1.-</ecNumber>
    </recommendedName>
</protein>
<dbReference type="Gene3D" id="3.90.1150.10">
    <property type="entry name" value="Aspartate Aminotransferase, domain 1"/>
    <property type="match status" value="1"/>
</dbReference>
<evidence type="ECO:0000256" key="2">
    <source>
        <dbReference type="ARBA" id="ARBA00007441"/>
    </source>
</evidence>
<sequence length="410" mass="45040">MGAATNAVTSIFRPSQALSKVGPSAITRMTAATAELKRQGRQIASMHLGEPDFRTPENIVEAAIRAMRAGDTHYTALDGTPEIKSAVQEKFSRENGIYFDNDQIVVSSGAKMLLFSAFFATLNPGDEVIIPAPYWVSYADIVEMMGARAVVLPTHAQDGFKLQAEDLERAITPNTRWLLINSPSNPSGALYRRADYERILEVIERHPHVWFMIDDMYEHIIFQDEPFVTPAQLRPDLQGRILTINGVSKAYAMTGWRIGYAGGPAPLMKAIKAVLSQSTSCPCSIAQAAAAEALRGPQDAVRRYLAEYRARRDLVMTELSHCAGLKATEPDGTFYAFVDWNALFGRSTPKGETVTDDEDLCRYLLQDCGVSTVPGLAFGTQGFFRISFASTEAELRLGMARIREGCAALI</sequence>
<evidence type="ECO:0000256" key="7">
    <source>
        <dbReference type="ARBA" id="ARBA00049185"/>
    </source>
</evidence>